<name>A0A365XS27_9BACT</name>
<protein>
    <recommendedName>
        <fullName evidence="3">Tape measure protein N-terminal domain-containing protein</fullName>
    </recommendedName>
</protein>
<comment type="caution">
    <text evidence="4">The sequence shown here is derived from an EMBL/GenBank/DDBJ whole genome shotgun (WGS) entry which is preliminary data.</text>
</comment>
<dbReference type="AlphaFoldDB" id="A0A365XS27"/>
<accession>A0A365XS27</accession>
<feature type="compositionally biased region" description="Low complexity" evidence="1">
    <location>
        <begin position="523"/>
        <end position="543"/>
    </location>
</feature>
<keyword evidence="2" id="KW-0472">Membrane</keyword>
<evidence type="ECO:0000256" key="1">
    <source>
        <dbReference type="SAM" id="MobiDB-lite"/>
    </source>
</evidence>
<dbReference type="Pfam" id="PF20155">
    <property type="entry name" value="TMP_3"/>
    <property type="match status" value="1"/>
</dbReference>
<gene>
    <name evidence="4" type="ORF">DF182_18315</name>
</gene>
<evidence type="ECO:0000313" key="4">
    <source>
        <dbReference type="EMBL" id="RBL88534.1"/>
    </source>
</evidence>
<keyword evidence="5" id="KW-1185">Reference proteome</keyword>
<feature type="transmembrane region" description="Helical" evidence="2">
    <location>
        <begin position="382"/>
        <end position="400"/>
    </location>
</feature>
<evidence type="ECO:0000313" key="5">
    <source>
        <dbReference type="Proteomes" id="UP000253410"/>
    </source>
</evidence>
<evidence type="ECO:0000256" key="2">
    <source>
        <dbReference type="SAM" id="Phobius"/>
    </source>
</evidence>
<feature type="transmembrane region" description="Helical" evidence="2">
    <location>
        <begin position="307"/>
        <end position="327"/>
    </location>
</feature>
<feature type="region of interest" description="Disordered" evidence="1">
    <location>
        <begin position="523"/>
        <end position="562"/>
    </location>
</feature>
<feature type="transmembrane region" description="Helical" evidence="2">
    <location>
        <begin position="333"/>
        <end position="351"/>
    </location>
</feature>
<keyword evidence="2" id="KW-0812">Transmembrane</keyword>
<reference evidence="4 5" key="1">
    <citation type="submission" date="2018-05" db="EMBL/GenBank/DDBJ databases">
        <title>Chitinophaga sp. K3CV102501T nov., isolated from isolated from a monsoon evergreen broad-leaved forest soil.</title>
        <authorList>
            <person name="Lv Y."/>
        </authorList>
    </citation>
    <scope>NUCLEOTIDE SEQUENCE [LARGE SCALE GENOMIC DNA]</scope>
    <source>
        <strain evidence="4 5">GDMCC 1.1325</strain>
    </source>
</reference>
<dbReference type="EMBL" id="QFFJ01000002">
    <property type="protein sequence ID" value="RBL88534.1"/>
    <property type="molecule type" value="Genomic_DNA"/>
</dbReference>
<sequence length="610" mass="63575">MTRDMNNMAAFRLRDIGAKGSESELDRLTQAMDIFSPGLKSLARISDDAGANIAASFSDAIDEVENLTDAFKDLEKVIKATNAGGRGGTGRGSGGAPRMVGEGNNDLAEGYQEAMGNIASVGLDLLGKGLDIAMAKEQMNIEFKAAFGSQGGQMQQQVQKMADNTTFNMEDLAPNALALAKAGTSMDKIVPTLGMLGDISAGSAEKMKALTAAYASIQDEGKLTKENLAALKSAGFDPLVEMTKVSGLSMDQLKANMEAGNISASMIQESFKSATSSGGQYFGLMEAKASTLGGKWAMIQESFSNGLGVIGGAVLGVVGLFADFGMALKDGEIGAILLAAGLGGLALILSWNAIVTGFNAIALGGLNLAMTVFNALANANPIMLIVTGLALLVGGLIYAYKHFEWFKKGVQVFFNVLLEAGKFVLNFLLAPLELFMEGIRAVLSLIQKVTGADLSSQINGIDNILKKKHELLDPKNPLAPLNEPKEKAAPATAAPPNPLQNAAFAPAQFPGINGLKVIPKTGGTTAPTATGTTGISGPPASTSIQPDQNLGNRSDSINSGGKSAITINIGKQIETLEIHAMSAKEGIEEMTGLIREEMRRVFYSLNGLAT</sequence>
<evidence type="ECO:0000259" key="3">
    <source>
        <dbReference type="Pfam" id="PF20155"/>
    </source>
</evidence>
<feature type="region of interest" description="Disordered" evidence="1">
    <location>
        <begin position="475"/>
        <end position="500"/>
    </location>
</feature>
<feature type="region of interest" description="Disordered" evidence="1">
    <location>
        <begin position="83"/>
        <end position="104"/>
    </location>
</feature>
<dbReference type="InterPro" id="IPR013491">
    <property type="entry name" value="Tape_meas_N"/>
</dbReference>
<feature type="compositionally biased region" description="Gly residues" evidence="1">
    <location>
        <begin position="84"/>
        <end position="95"/>
    </location>
</feature>
<feature type="domain" description="Tape measure protein N-terminal" evidence="3">
    <location>
        <begin position="129"/>
        <end position="309"/>
    </location>
</feature>
<proteinExistence type="predicted"/>
<feature type="compositionally biased region" description="Polar residues" evidence="1">
    <location>
        <begin position="544"/>
        <end position="561"/>
    </location>
</feature>
<organism evidence="4 5">
    <name type="scientific">Chitinophaga flava</name>
    <dbReference type="NCBI Taxonomy" id="2259036"/>
    <lineage>
        <taxon>Bacteria</taxon>
        <taxon>Pseudomonadati</taxon>
        <taxon>Bacteroidota</taxon>
        <taxon>Chitinophagia</taxon>
        <taxon>Chitinophagales</taxon>
        <taxon>Chitinophagaceae</taxon>
        <taxon>Chitinophaga</taxon>
    </lineage>
</organism>
<keyword evidence="2" id="KW-1133">Transmembrane helix</keyword>
<dbReference type="Proteomes" id="UP000253410">
    <property type="component" value="Unassembled WGS sequence"/>
</dbReference>